<dbReference type="STRING" id="698757.Pogu_1791"/>
<dbReference type="PANTHER" id="PTHR43434">
    <property type="entry name" value="PHOSPHOGLYCOLATE PHOSPHATASE"/>
    <property type="match status" value="1"/>
</dbReference>
<name>H6Q9F0_PYROT</name>
<dbReference type="AlphaFoldDB" id="H6Q9F0"/>
<dbReference type="PANTHER" id="PTHR43434:SF1">
    <property type="entry name" value="PHOSPHOGLYCOLATE PHOSPHATASE"/>
    <property type="match status" value="1"/>
</dbReference>
<dbReference type="eggNOG" id="arCOG02292">
    <property type="taxonomic scope" value="Archaea"/>
</dbReference>
<dbReference type="KEGG" id="pog:Pogu_1791"/>
<dbReference type="GO" id="GO:0006281">
    <property type="term" value="P:DNA repair"/>
    <property type="evidence" value="ECO:0007669"/>
    <property type="project" value="TreeGrafter"/>
</dbReference>
<dbReference type="EMBL" id="CP003316">
    <property type="protein sequence ID" value="AFA39818.1"/>
    <property type="molecule type" value="Genomic_DNA"/>
</dbReference>
<gene>
    <name evidence="2" type="ordered locus">Pogu_1791</name>
</gene>
<reference evidence="2 3" key="1">
    <citation type="journal article" date="2012" name="Stand. Genomic Sci.">
        <title>Complete genome sequence of Pyrobaculum oguniense.</title>
        <authorList>
            <person name="Bernick D.L."/>
            <person name="Karplus K."/>
            <person name="Lui L.M."/>
            <person name="Coker J.K."/>
            <person name="Murphy J.N."/>
            <person name="Chan P.P."/>
            <person name="Cozen A.E."/>
            <person name="Lowe T.M."/>
        </authorList>
    </citation>
    <scope>NUCLEOTIDE SEQUENCE [LARGE SCALE GENOMIC DNA]</scope>
    <source>
        <strain evidence="2 3">TE7</strain>
    </source>
</reference>
<dbReference type="InterPro" id="IPR050155">
    <property type="entry name" value="HAD-like_hydrolase_sf"/>
</dbReference>
<dbReference type="Proteomes" id="UP000009062">
    <property type="component" value="Chromosome"/>
</dbReference>
<dbReference type="InterPro" id="IPR023214">
    <property type="entry name" value="HAD_sf"/>
</dbReference>
<accession>H6Q9F0</accession>
<comment type="similarity">
    <text evidence="1">Belongs to the HAD-like hydrolase superfamily.</text>
</comment>
<protein>
    <submittedName>
        <fullName evidence="2">Haloacid dehalogenase superfamily, subfamily IA</fullName>
    </submittedName>
</protein>
<dbReference type="InterPro" id="IPR036412">
    <property type="entry name" value="HAD-like_sf"/>
</dbReference>
<evidence type="ECO:0000313" key="3">
    <source>
        <dbReference type="Proteomes" id="UP000009062"/>
    </source>
</evidence>
<dbReference type="NCBIfam" id="TIGR01549">
    <property type="entry name" value="HAD-SF-IA-v1"/>
    <property type="match status" value="1"/>
</dbReference>
<keyword evidence="3" id="KW-1185">Reference proteome</keyword>
<dbReference type="InterPro" id="IPR023198">
    <property type="entry name" value="PGP-like_dom2"/>
</dbReference>
<dbReference type="HOGENOM" id="CLU_045011_24_0_2"/>
<dbReference type="SFLD" id="SFLDS00003">
    <property type="entry name" value="Haloacid_Dehalogenase"/>
    <property type="match status" value="1"/>
</dbReference>
<dbReference type="InterPro" id="IPR006439">
    <property type="entry name" value="HAD-SF_hydro_IA"/>
</dbReference>
<evidence type="ECO:0000256" key="1">
    <source>
        <dbReference type="ARBA" id="ARBA00007958"/>
    </source>
</evidence>
<dbReference type="InterPro" id="IPR041492">
    <property type="entry name" value="HAD_2"/>
</dbReference>
<evidence type="ECO:0000313" key="2">
    <source>
        <dbReference type="EMBL" id="AFA39818.1"/>
    </source>
</evidence>
<proteinExistence type="inferred from homology"/>
<dbReference type="SFLD" id="SFLDG01129">
    <property type="entry name" value="C1.5:_HAD__Beta-PGM__Phosphata"/>
    <property type="match status" value="1"/>
</dbReference>
<organism evidence="2 3">
    <name type="scientific">Pyrobaculum oguniense (strain DSM 13380 / JCM 10595 / TE7)</name>
    <dbReference type="NCBI Taxonomy" id="698757"/>
    <lineage>
        <taxon>Archaea</taxon>
        <taxon>Thermoproteota</taxon>
        <taxon>Thermoprotei</taxon>
        <taxon>Thermoproteales</taxon>
        <taxon>Thermoproteaceae</taxon>
        <taxon>Pyrobaculum</taxon>
    </lineage>
</organism>
<dbReference type="GO" id="GO:0008967">
    <property type="term" value="F:phosphoglycolate phosphatase activity"/>
    <property type="evidence" value="ECO:0007669"/>
    <property type="project" value="TreeGrafter"/>
</dbReference>
<dbReference type="Pfam" id="PF13419">
    <property type="entry name" value="HAD_2"/>
    <property type="match status" value="1"/>
</dbReference>
<sequence length="211" mass="22885">MVVGVAALLLDLDRTLVDIESYVDYCSAYAELSRLGLARGAETPKTYWGKCTKAAMDALVALAGTPSWRMANEVVERYEVQGAVRSAPMPCLAEFLRATEGYKKAIVTLLGPRATAVVLEKFGIRADAVVAREEGIRPKPFPDPVLVALRRLGINARNAVMIGDSEWDEASATAAGVKFVGITNGRTSHDFKIAEIYNSLCELIKVISKYS</sequence>
<dbReference type="Gene3D" id="3.40.50.1000">
    <property type="entry name" value="HAD superfamily/HAD-like"/>
    <property type="match status" value="1"/>
</dbReference>
<dbReference type="SUPFAM" id="SSF56784">
    <property type="entry name" value="HAD-like"/>
    <property type="match status" value="1"/>
</dbReference>
<dbReference type="Gene3D" id="1.10.150.240">
    <property type="entry name" value="Putative phosphatase, domain 2"/>
    <property type="match status" value="1"/>
</dbReference>